<reference evidence="5 6" key="1">
    <citation type="submission" date="2019-03" db="EMBL/GenBank/DDBJ databases">
        <title>Genomic Encyclopedia of Type Strains, Phase IV (KMG-IV): sequencing the most valuable type-strain genomes for metagenomic binning, comparative biology and taxonomic classification.</title>
        <authorList>
            <person name="Goeker M."/>
        </authorList>
    </citation>
    <scope>NUCLEOTIDE SEQUENCE [LARGE SCALE GENOMIC DNA]</scope>
    <source>
        <strain evidence="5 6">DSM 19345</strain>
    </source>
</reference>
<keyword evidence="1" id="KW-0436">Ligase</keyword>
<dbReference type="Gene3D" id="3.40.50.12780">
    <property type="entry name" value="N-terminal domain of ligase-like"/>
    <property type="match status" value="1"/>
</dbReference>
<dbReference type="EMBL" id="SMAK01000001">
    <property type="protein sequence ID" value="TCT13437.1"/>
    <property type="molecule type" value="Genomic_DNA"/>
</dbReference>
<dbReference type="GO" id="GO:0016020">
    <property type="term" value="C:membrane"/>
    <property type="evidence" value="ECO:0007669"/>
    <property type="project" value="TreeGrafter"/>
</dbReference>
<gene>
    <name evidence="5" type="ORF">EDC22_101304</name>
</gene>
<dbReference type="RefSeq" id="WP_132804826.1">
    <property type="nucleotide sequence ID" value="NZ_SMAK01000001.1"/>
</dbReference>
<evidence type="ECO:0000313" key="5">
    <source>
        <dbReference type="EMBL" id="TCT13437.1"/>
    </source>
</evidence>
<dbReference type="PANTHER" id="PTHR43272">
    <property type="entry name" value="LONG-CHAIN-FATTY-ACID--COA LIGASE"/>
    <property type="match status" value="1"/>
</dbReference>
<dbReference type="GO" id="GO:0004467">
    <property type="term" value="F:long-chain fatty acid-CoA ligase activity"/>
    <property type="evidence" value="ECO:0007669"/>
    <property type="project" value="TreeGrafter"/>
</dbReference>
<evidence type="ECO:0000256" key="1">
    <source>
        <dbReference type="ARBA" id="ARBA00022598"/>
    </source>
</evidence>
<dbReference type="SUPFAM" id="SSF56801">
    <property type="entry name" value="Acetyl-CoA synthetase-like"/>
    <property type="match status" value="1"/>
</dbReference>
<dbReference type="OrthoDB" id="9803968at2"/>
<evidence type="ECO:0000256" key="2">
    <source>
        <dbReference type="ARBA" id="ARBA00022832"/>
    </source>
</evidence>
<keyword evidence="6" id="KW-1185">Reference proteome</keyword>
<dbReference type="PROSITE" id="PS00455">
    <property type="entry name" value="AMP_BINDING"/>
    <property type="match status" value="1"/>
</dbReference>
<accession>A0A4R3MI29</accession>
<comment type="caution">
    <text evidence="5">The sequence shown here is derived from an EMBL/GenBank/DDBJ whole genome shotgun (WGS) entry which is preliminary data.</text>
</comment>
<evidence type="ECO:0000313" key="6">
    <source>
        <dbReference type="Proteomes" id="UP000295678"/>
    </source>
</evidence>
<dbReference type="Pfam" id="PF23562">
    <property type="entry name" value="AMP-binding_C_3"/>
    <property type="match status" value="1"/>
</dbReference>
<organism evidence="5 6">
    <name type="scientific">Tepidamorphus gemmatus</name>
    <dbReference type="NCBI Taxonomy" id="747076"/>
    <lineage>
        <taxon>Bacteria</taxon>
        <taxon>Pseudomonadati</taxon>
        <taxon>Pseudomonadota</taxon>
        <taxon>Alphaproteobacteria</taxon>
        <taxon>Hyphomicrobiales</taxon>
        <taxon>Tepidamorphaceae</taxon>
        <taxon>Tepidamorphus</taxon>
    </lineage>
</organism>
<proteinExistence type="predicted"/>
<keyword evidence="3" id="KW-0443">Lipid metabolism</keyword>
<evidence type="ECO:0000259" key="4">
    <source>
        <dbReference type="Pfam" id="PF00501"/>
    </source>
</evidence>
<dbReference type="InterPro" id="IPR000873">
    <property type="entry name" value="AMP-dep_synth/lig_dom"/>
</dbReference>
<sequence>MSFHVIRAEPVETARTSQGRTLPQLLADNARDFPERAALKSKRAGIWRSKTWRQVHDEVRGVARGLAACGLKRGEVLAFISENIEEQFIYELAAQSIGAITVSVYPDATVDELGYALAHSRAAMVLGEDQEQVDKILACLPATPAIRRIVFVDGRGLWDYAEPRLIADRDLRKAGTEHESDAWVDAEIARGRQDDVAVYCYTSGTTGRPKAAMLSHAFVLDNAYRLMGALDVRPGGNYLSYISPAWAAEQFFGIALPLLAPMVVHFAEKPETIQRDLREIGPQFLMFTPRQWEMQASDVEARMMDAGPWRRRLYHWGLRQGLARMRGEGGAIHRLVVWPLADQLVLKGIRDLLGLTRARAVLSGGSGLSAELFERFRAFGVPLGNLYGSSELGLISTHRPGSNNPGTMGSFMPSDPTITGPMQGWVDEKGQLRLKVLAFSGYLDDADATRAMGRAEEGYETGDAVRVDETGELIFLDRLKDLRRLKGGQTYPPQFIENHLRAASMIRDAIVIGDETRDRVVALVNIDAQIAGRFAEMQGLAFGTFPELSQLPAIRAEVARVIERVNALVDPGARVTAFANLPKELDADEAELTRSRKLRREHIHARYAAMIEALYRGDDTLTTEIEVKYQDGSTSLLKAEVALNRIEAGQ</sequence>
<protein>
    <submittedName>
        <fullName evidence="5">Long-chain acyl-CoA synthetase</fullName>
    </submittedName>
</protein>
<evidence type="ECO:0000256" key="3">
    <source>
        <dbReference type="ARBA" id="ARBA00023098"/>
    </source>
</evidence>
<dbReference type="Proteomes" id="UP000295678">
    <property type="component" value="Unassembled WGS sequence"/>
</dbReference>
<dbReference type="AlphaFoldDB" id="A0A4R3MI29"/>
<feature type="domain" description="AMP-dependent synthetase/ligase" evidence="4">
    <location>
        <begin position="27"/>
        <end position="413"/>
    </location>
</feature>
<dbReference type="PANTHER" id="PTHR43272:SF32">
    <property type="entry name" value="AMP-DEPENDENT SYNTHETASE_LIGASE DOMAIN-CONTAINING PROTEIN"/>
    <property type="match status" value="1"/>
</dbReference>
<dbReference type="InterPro" id="IPR042099">
    <property type="entry name" value="ANL_N_sf"/>
</dbReference>
<keyword evidence="2" id="KW-0276">Fatty acid metabolism</keyword>
<dbReference type="InterPro" id="IPR020845">
    <property type="entry name" value="AMP-binding_CS"/>
</dbReference>
<name>A0A4R3MI29_9HYPH</name>
<dbReference type="Pfam" id="PF00501">
    <property type="entry name" value="AMP-binding"/>
    <property type="match status" value="1"/>
</dbReference>